<reference evidence="3 4" key="1">
    <citation type="submission" date="2016-10" db="EMBL/GenBank/DDBJ databases">
        <authorList>
            <person name="de Groot N.N."/>
        </authorList>
    </citation>
    <scope>NUCLEOTIDE SEQUENCE [LARGE SCALE GENOMIC DNA]</scope>
    <source>
        <strain evidence="3 4">CGMCC 1.7005</strain>
    </source>
</reference>
<dbReference type="NCBIfam" id="TIGR04390">
    <property type="entry name" value="OMP_YaiO_dom"/>
    <property type="match status" value="1"/>
</dbReference>
<keyword evidence="4" id="KW-1185">Reference proteome</keyword>
<dbReference type="RefSeq" id="WP_090245589.1">
    <property type="nucleotide sequence ID" value="NZ_FPAS01000001.1"/>
</dbReference>
<keyword evidence="1" id="KW-0732">Signal</keyword>
<evidence type="ECO:0000256" key="1">
    <source>
        <dbReference type="SAM" id="SignalP"/>
    </source>
</evidence>
<accession>A0A1I6XP01</accession>
<dbReference type="EMBL" id="FPAS01000001">
    <property type="protein sequence ID" value="SFT39514.1"/>
    <property type="molecule type" value="Genomic_DNA"/>
</dbReference>
<proteinExistence type="predicted"/>
<dbReference type="InterPro" id="IPR030887">
    <property type="entry name" value="Beta-barrel_YaiO"/>
</dbReference>
<evidence type="ECO:0000313" key="4">
    <source>
        <dbReference type="Proteomes" id="UP000236454"/>
    </source>
</evidence>
<organism evidence="3 4">
    <name type="scientific">Lishizhenia tianjinensis</name>
    <dbReference type="NCBI Taxonomy" id="477690"/>
    <lineage>
        <taxon>Bacteria</taxon>
        <taxon>Pseudomonadati</taxon>
        <taxon>Bacteroidota</taxon>
        <taxon>Flavobacteriia</taxon>
        <taxon>Flavobacteriales</taxon>
        <taxon>Crocinitomicaceae</taxon>
        <taxon>Lishizhenia</taxon>
    </lineage>
</organism>
<dbReference type="STRING" id="477690.SAMN05216474_0317"/>
<dbReference type="OrthoDB" id="742239at2"/>
<protein>
    <submittedName>
        <fullName evidence="3">Outer membrane protein, YaiO family</fullName>
    </submittedName>
</protein>
<dbReference type="Pfam" id="PF19413">
    <property type="entry name" value="YaiO"/>
    <property type="match status" value="1"/>
</dbReference>
<sequence>MMKGIYIVLLLTLHLYTFAQPSSASGDTLPLTQRNYVGLQGEYAHFSKDLKAWKTVALESQLLHKSWVFLPKLSYSERFEQKAWFTELDLYKKCVNKDYFYLKGAYSASEVFAHRRFDAEYFNTFAKVWEHSVGLKYMHYNGNIDVSLLTASLSKYSGKYYTLLRANLGVQNSITPNILSASIQQRYYHSDLAFSAVNISYGFDPSAVILNGNTTTAVAQNKTFSLGVSTQQAIGSRFFLEARADMIKYTFVSNQRSQFLYSLKLMYTWW</sequence>
<feature type="chain" id="PRO_5014828746" evidence="1">
    <location>
        <begin position="20"/>
        <end position="270"/>
    </location>
</feature>
<evidence type="ECO:0000259" key="2">
    <source>
        <dbReference type="Pfam" id="PF19413"/>
    </source>
</evidence>
<name>A0A1I6XP01_9FLAO</name>
<feature type="signal peptide" evidence="1">
    <location>
        <begin position="1"/>
        <end position="19"/>
    </location>
</feature>
<dbReference type="Proteomes" id="UP000236454">
    <property type="component" value="Unassembled WGS sequence"/>
</dbReference>
<gene>
    <name evidence="3" type="ORF">SAMN05216474_0317</name>
</gene>
<dbReference type="AlphaFoldDB" id="A0A1I6XP01"/>
<evidence type="ECO:0000313" key="3">
    <source>
        <dbReference type="EMBL" id="SFT39514.1"/>
    </source>
</evidence>
<feature type="domain" description="YaiO beta-barrel" evidence="2">
    <location>
        <begin position="35"/>
        <end position="206"/>
    </location>
</feature>